<dbReference type="Gene3D" id="1.20.5.320">
    <property type="entry name" value="6-Phosphogluconate Dehydrogenase, domain 3"/>
    <property type="match status" value="1"/>
</dbReference>
<dbReference type="SUPFAM" id="SSF48179">
    <property type="entry name" value="6-phosphogluconate dehydrogenase C-terminal domain-like"/>
    <property type="match status" value="1"/>
</dbReference>
<dbReference type="Proteomes" id="UP000321393">
    <property type="component" value="Unassembled WGS sequence"/>
</dbReference>
<dbReference type="GO" id="GO:0004616">
    <property type="term" value="F:phosphogluconate dehydrogenase (decarboxylating) activity"/>
    <property type="evidence" value="ECO:0007669"/>
    <property type="project" value="InterPro"/>
</dbReference>
<accession>A0A5A7TPM9</accession>
<dbReference type="InterPro" id="IPR006114">
    <property type="entry name" value="6PGDH_C"/>
</dbReference>
<evidence type="ECO:0000313" key="2">
    <source>
        <dbReference type="EMBL" id="KAA0045322.1"/>
    </source>
</evidence>
<dbReference type="EMBL" id="SSTE01014625">
    <property type="protein sequence ID" value="KAA0045322.1"/>
    <property type="molecule type" value="Genomic_DNA"/>
</dbReference>
<feature type="domain" description="6-phosphogluconate dehydrogenase C-terminal" evidence="1">
    <location>
        <begin position="148"/>
        <end position="184"/>
    </location>
</feature>
<organism evidence="2 3">
    <name type="scientific">Cucumis melo var. makuwa</name>
    <name type="common">Oriental melon</name>
    <dbReference type="NCBI Taxonomy" id="1194695"/>
    <lineage>
        <taxon>Eukaryota</taxon>
        <taxon>Viridiplantae</taxon>
        <taxon>Streptophyta</taxon>
        <taxon>Embryophyta</taxon>
        <taxon>Tracheophyta</taxon>
        <taxon>Spermatophyta</taxon>
        <taxon>Magnoliopsida</taxon>
        <taxon>eudicotyledons</taxon>
        <taxon>Gunneridae</taxon>
        <taxon>Pentapetalae</taxon>
        <taxon>rosids</taxon>
        <taxon>fabids</taxon>
        <taxon>Cucurbitales</taxon>
        <taxon>Cucurbitaceae</taxon>
        <taxon>Benincaseae</taxon>
        <taxon>Cucumis</taxon>
    </lineage>
</organism>
<evidence type="ECO:0000313" key="3">
    <source>
        <dbReference type="Proteomes" id="UP000321393"/>
    </source>
</evidence>
<dbReference type="GO" id="GO:0006098">
    <property type="term" value="P:pentose-phosphate shunt"/>
    <property type="evidence" value="ECO:0007669"/>
    <property type="project" value="UniProtKB-UniPathway"/>
</dbReference>
<gene>
    <name evidence="2" type="ORF">E6C27_scaffold316G00940</name>
</gene>
<proteinExistence type="predicted"/>
<dbReference type="UniPathway" id="UPA00115">
    <property type="reaction ID" value="UER00410"/>
</dbReference>
<dbReference type="OrthoDB" id="434986at2759"/>
<protein>
    <submittedName>
        <fullName evidence="2">Gag/pol protein</fullName>
    </submittedName>
</protein>
<dbReference type="AlphaFoldDB" id="A0A5A7TPM9"/>
<name>A0A5A7TPM9_CUCMM</name>
<sequence length="199" mass="23095">MSDVLAKKHESLSMTKEIMDSLREIFGQPSWSLRHKVVKYIYTKKMKEGTSVREHVRDMMMYLNIAEVNDSPINENLSPSHPFVPFNLPDVDRMPHTNLHLTSVSKPRLLLKVEPQCRIPLVLRSVLDEARSTPLELLWVCFGKSHIKYRRARLPANLVEAQRDLFEAHTYERVDRLDSYHTGWTKLARNANTGVGIFN</sequence>
<evidence type="ECO:0000259" key="1">
    <source>
        <dbReference type="Pfam" id="PF00393"/>
    </source>
</evidence>
<dbReference type="STRING" id="1194695.A0A5A7TPM9"/>
<dbReference type="InterPro" id="IPR008927">
    <property type="entry name" value="6-PGluconate_DH-like_C_sf"/>
</dbReference>
<reference evidence="2 3" key="1">
    <citation type="submission" date="2019-08" db="EMBL/GenBank/DDBJ databases">
        <title>Draft genome sequences of two oriental melons (Cucumis melo L. var makuwa).</title>
        <authorList>
            <person name="Kwon S.-Y."/>
        </authorList>
    </citation>
    <scope>NUCLEOTIDE SEQUENCE [LARGE SCALE GENOMIC DNA]</scope>
    <source>
        <strain evidence="3">cv. SW 3</strain>
        <tissue evidence="2">Leaf</tissue>
    </source>
</reference>
<comment type="caution">
    <text evidence="2">The sequence shown here is derived from an EMBL/GenBank/DDBJ whole genome shotgun (WGS) entry which is preliminary data.</text>
</comment>
<dbReference type="Pfam" id="PF00393">
    <property type="entry name" value="6PGD"/>
    <property type="match status" value="1"/>
</dbReference>